<proteinExistence type="predicted"/>
<evidence type="ECO:0000313" key="1">
    <source>
        <dbReference type="EMBL" id="CBL33352.1"/>
    </source>
</evidence>
<dbReference type="HOGENOM" id="CLU_3381939_0_0_9"/>
<sequence length="33" mass="4072">MSIDFFMQRLYNKINVAYSKSMILHFEIKELNF</sequence>
<dbReference type="Proteomes" id="UP000007050">
    <property type="component" value="Chromosome"/>
</dbReference>
<organism evidence="1 2">
    <name type="scientific">[Eubacterium] siraeum V10Sc8a</name>
    <dbReference type="NCBI Taxonomy" id="717961"/>
    <lineage>
        <taxon>Bacteria</taxon>
        <taxon>Bacillati</taxon>
        <taxon>Bacillota</taxon>
        <taxon>Clostridia</taxon>
        <taxon>Eubacteriales</taxon>
        <taxon>Oscillospiraceae</taxon>
        <taxon>Oscillospiraceae incertae sedis</taxon>
    </lineage>
</organism>
<dbReference type="EMBL" id="FP929059">
    <property type="protein sequence ID" value="CBL33352.1"/>
    <property type="molecule type" value="Genomic_DNA"/>
</dbReference>
<gene>
    <name evidence="1" type="ORF">ES1_01530</name>
</gene>
<reference evidence="1 2" key="2">
    <citation type="submission" date="2010-03" db="EMBL/GenBank/DDBJ databases">
        <authorList>
            <person name="Pajon A."/>
        </authorList>
    </citation>
    <scope>NUCLEOTIDE SEQUENCE [LARGE SCALE GENOMIC DNA]</scope>
    <source>
        <strain evidence="1 2">V10Sc8a</strain>
    </source>
</reference>
<dbReference type="BioCyc" id="ESIR717961:G136L-118-MONOMER"/>
<dbReference type="AlphaFoldDB" id="D4MHW9"/>
<name>D4MHW9_9FIRM</name>
<evidence type="ECO:0000313" key="2">
    <source>
        <dbReference type="Proteomes" id="UP000007050"/>
    </source>
</evidence>
<dbReference type="KEGG" id="esr:ES1_01530"/>
<protein>
    <submittedName>
        <fullName evidence="1">Uncharacterized protein</fullName>
    </submittedName>
</protein>
<reference evidence="1 2" key="1">
    <citation type="submission" date="2010-03" db="EMBL/GenBank/DDBJ databases">
        <title>The genome sequence of Eubacterium siraeum V10Sc8a.</title>
        <authorList>
            <consortium name="metaHIT consortium -- http://www.metahit.eu/"/>
            <person name="Pajon A."/>
            <person name="Turner K."/>
            <person name="Parkhill J."/>
            <person name="Duncan S."/>
            <person name="Flint H."/>
        </authorList>
    </citation>
    <scope>NUCLEOTIDE SEQUENCE [LARGE SCALE GENOMIC DNA]</scope>
    <source>
        <strain evidence="1 2">V10Sc8a</strain>
    </source>
</reference>
<accession>D4MHW9</accession>